<dbReference type="Pfam" id="PF00535">
    <property type="entry name" value="Glycos_transf_2"/>
    <property type="match status" value="1"/>
</dbReference>
<dbReference type="SUPFAM" id="SSF53448">
    <property type="entry name" value="Nucleotide-diphospho-sugar transferases"/>
    <property type="match status" value="1"/>
</dbReference>
<dbReference type="Pfam" id="PF13692">
    <property type="entry name" value="Glyco_trans_1_4"/>
    <property type="match status" value="1"/>
</dbReference>
<dbReference type="SUPFAM" id="SSF53756">
    <property type="entry name" value="UDP-Glycosyltransferase/glycogen phosphorylase"/>
    <property type="match status" value="1"/>
</dbReference>
<keyword evidence="7" id="KW-1185">Reference proteome</keyword>
<dbReference type="Gene3D" id="3.90.550.10">
    <property type="entry name" value="Spore Coat Polysaccharide Biosynthesis Protein SpsA, Chain A"/>
    <property type="match status" value="1"/>
</dbReference>
<dbReference type="OrthoDB" id="9771846at2"/>
<dbReference type="PANTHER" id="PTHR43179:SF12">
    <property type="entry name" value="GALACTOFURANOSYLTRANSFERASE GLFT2"/>
    <property type="match status" value="1"/>
</dbReference>
<sequence length="828" mass="92352">MVETKPGVVSVILVNFRGSADTLEAIRQLELLDWPADRLEIIVVENASGDDSLEILKKGAPQVRLIESSENLGFAGGCNLGVRESSGEYLAFLNNDAKPDKNWIRAAVERFEKSPSIGGVASKVLDWDGKLVDFIDAGLTWFGMGYKPLTAQPAPKNDNDAPENVLFGTGSAMFVRRDVYDQLGGFDERYFMFFEDVDLGWRLNLLGYHFAYEPKSLAYHKHHASMENFGAYKETYLLERNALYTMYKNMGDEALRNNLAPALLLATRRAVARSERDSTEFDLRKPGGDRDQNIEFSRAAVSTLYGVDQFVEHLADFRGSRAQIQATRQVSDQAIWRLFGETNAPSFGGEHFMRGYSNIIETFPVLDAPDSTHVLIITGDPIGPKMAGPAIRAFHMGEALAVDNAVRLVTLSGVTPVDAPFEIAHVSPGSEREMSKHEEWADVIIFQGLALALFKTLRDSSKIIVADVYDPMHLEQLEQSRELGAAQWDLQVTNATDVLNQQLERGDFFLCASERQRHFYLGQLAALGRVNTLNYQDDPDLTDLISVVPFGLSSTPPSHQEDVMKGVIPGIGKNDKVLLWSGGLYNWFDPKTLIRAVAQLAQTEKSVKLFFQGTKHPHPGVPEMSIVAECRALAAELDVLNTAVFFNDSWVDYTSRQNYLTEADAGVSTHYSHVETTFSFRTRILDYLWAELPMVVTEGDHFADLVRAEGLGVAVPSEDVDALAAALERVLFDEDFRQESIENVRRVRESYTWEKVLEPLTSFVKDARHADDLIASGMVSVASTGVRQQRQTFAPYGAKRNAQLAWFYLNNGGPKVLVSKINAKLRRR</sequence>
<evidence type="ECO:0000256" key="4">
    <source>
        <dbReference type="ARBA" id="ARBA00022679"/>
    </source>
</evidence>
<dbReference type="RefSeq" id="WP_079728269.1">
    <property type="nucleotide sequence ID" value="NZ_FUZP01000002.1"/>
</dbReference>
<evidence type="ECO:0000256" key="2">
    <source>
        <dbReference type="ARBA" id="ARBA00006739"/>
    </source>
</evidence>
<name>A0A1T5KHD1_9MICO</name>
<dbReference type="STRING" id="123320.SAMN06309945_2217"/>
<dbReference type="PANTHER" id="PTHR43179">
    <property type="entry name" value="RHAMNOSYLTRANSFERASE WBBL"/>
    <property type="match status" value="1"/>
</dbReference>
<gene>
    <name evidence="6" type="ORF">SAMN06309945_2217</name>
</gene>
<evidence type="ECO:0000259" key="5">
    <source>
        <dbReference type="Pfam" id="PF00535"/>
    </source>
</evidence>
<dbReference type="CDD" id="cd03801">
    <property type="entry name" value="GT4_PimA-like"/>
    <property type="match status" value="1"/>
</dbReference>
<proteinExistence type="inferred from homology"/>
<dbReference type="GO" id="GO:0016757">
    <property type="term" value="F:glycosyltransferase activity"/>
    <property type="evidence" value="ECO:0007669"/>
    <property type="project" value="UniProtKB-KW"/>
</dbReference>
<comment type="pathway">
    <text evidence="1">Cell wall biogenesis; cell wall polysaccharide biosynthesis.</text>
</comment>
<dbReference type="EMBL" id="FUZP01000002">
    <property type="protein sequence ID" value="SKC62869.1"/>
    <property type="molecule type" value="Genomic_DNA"/>
</dbReference>
<dbReference type="Proteomes" id="UP000190857">
    <property type="component" value="Unassembled WGS sequence"/>
</dbReference>
<dbReference type="Gene3D" id="3.40.50.2000">
    <property type="entry name" value="Glycogen Phosphorylase B"/>
    <property type="match status" value="1"/>
</dbReference>
<evidence type="ECO:0000256" key="3">
    <source>
        <dbReference type="ARBA" id="ARBA00022676"/>
    </source>
</evidence>
<feature type="domain" description="Glycosyltransferase 2-like" evidence="5">
    <location>
        <begin position="10"/>
        <end position="183"/>
    </location>
</feature>
<dbReference type="CDD" id="cd04186">
    <property type="entry name" value="GT_2_like_c"/>
    <property type="match status" value="1"/>
</dbReference>
<dbReference type="AlphaFoldDB" id="A0A1T5KHD1"/>
<organism evidence="6 7">
    <name type="scientific">Okibacterium fritillariae</name>
    <dbReference type="NCBI Taxonomy" id="123320"/>
    <lineage>
        <taxon>Bacteria</taxon>
        <taxon>Bacillati</taxon>
        <taxon>Actinomycetota</taxon>
        <taxon>Actinomycetes</taxon>
        <taxon>Micrococcales</taxon>
        <taxon>Microbacteriaceae</taxon>
        <taxon>Okibacterium</taxon>
    </lineage>
</organism>
<keyword evidence="4" id="KW-0808">Transferase</keyword>
<comment type="similarity">
    <text evidence="2">Belongs to the glycosyltransferase 2 family.</text>
</comment>
<dbReference type="InterPro" id="IPR001173">
    <property type="entry name" value="Glyco_trans_2-like"/>
</dbReference>
<protein>
    <recommendedName>
        <fullName evidence="5">Glycosyltransferase 2-like domain-containing protein</fullName>
    </recommendedName>
</protein>
<dbReference type="InterPro" id="IPR029044">
    <property type="entry name" value="Nucleotide-diphossugar_trans"/>
</dbReference>
<keyword evidence="3" id="KW-0328">Glycosyltransferase</keyword>
<reference evidence="6 7" key="1">
    <citation type="submission" date="2017-02" db="EMBL/GenBank/DDBJ databases">
        <authorList>
            <person name="Peterson S.W."/>
        </authorList>
    </citation>
    <scope>NUCLEOTIDE SEQUENCE [LARGE SCALE GENOMIC DNA]</scope>
    <source>
        <strain evidence="6 7">VKM Ac-2059</strain>
    </source>
</reference>
<accession>A0A1T5KHD1</accession>
<evidence type="ECO:0000256" key="1">
    <source>
        <dbReference type="ARBA" id="ARBA00004776"/>
    </source>
</evidence>
<evidence type="ECO:0000313" key="7">
    <source>
        <dbReference type="Proteomes" id="UP000190857"/>
    </source>
</evidence>
<evidence type="ECO:0000313" key="6">
    <source>
        <dbReference type="EMBL" id="SKC62869.1"/>
    </source>
</evidence>